<dbReference type="Proteomes" id="UP001482513">
    <property type="component" value="Unassembled WGS sequence"/>
</dbReference>
<protein>
    <submittedName>
        <fullName evidence="1">Uncharacterized protein</fullName>
    </submittedName>
</protein>
<keyword evidence="2" id="KW-1185">Reference proteome</keyword>
<sequence>MPSNSMKKYFSVLFRLIACIFAILILPLGNVALAQSIFEDGMDIGLTSFYTDASGQESKVKVLKDILDYDISVPLNVRDLNPTQVGNGKFQGADLDFSTAEPKIPGTATRIQFSGPVTSENGQNKTGFIYSVVGGKTKESSCPVEIKDTQIAFFETASEAEQAAKSLENKGYLVYVSVNSEAQDKAIEKIKELNCRPNAEGIVVNGKTQQVTVDFTKVFNLLPPRLQQAAREQPFVYFPKGDAIYLVNARKTYGITDLEVGLFDADTDELITIIDDNDIIRASDIANRNVTIAAVVTPDSAFKNKVGSIVFNLNNAQLTKTENISPYAIFGDDPTGNLNGGNLNLKQENTIFLKVYESRQAKGNLLGEAKVNFKVNNN</sequence>
<comment type="caution">
    <text evidence="1">The sequence shown here is derived from an EMBL/GenBank/DDBJ whole genome shotgun (WGS) entry which is preliminary data.</text>
</comment>
<accession>A0ABV0KAH3</accession>
<name>A0ABV0KAH3_9CYAN</name>
<dbReference type="EMBL" id="JAMPKX010000012">
    <property type="protein sequence ID" value="MEP0949546.1"/>
    <property type="molecule type" value="Genomic_DNA"/>
</dbReference>
<organism evidence="1 2">
    <name type="scientific">Leptolyngbya subtilissima DQ-A4</name>
    <dbReference type="NCBI Taxonomy" id="2933933"/>
    <lineage>
        <taxon>Bacteria</taxon>
        <taxon>Bacillati</taxon>
        <taxon>Cyanobacteriota</taxon>
        <taxon>Cyanophyceae</taxon>
        <taxon>Leptolyngbyales</taxon>
        <taxon>Leptolyngbyaceae</taxon>
        <taxon>Leptolyngbya group</taxon>
        <taxon>Leptolyngbya</taxon>
    </lineage>
</organism>
<proteinExistence type="predicted"/>
<reference evidence="1 2" key="1">
    <citation type="submission" date="2022-04" db="EMBL/GenBank/DDBJ databases">
        <title>Positive selection, recombination, and allopatry shape intraspecific diversity of widespread and dominant cyanobacteria.</title>
        <authorList>
            <person name="Wei J."/>
            <person name="Shu W."/>
            <person name="Hu C."/>
        </authorList>
    </citation>
    <scope>NUCLEOTIDE SEQUENCE [LARGE SCALE GENOMIC DNA]</scope>
    <source>
        <strain evidence="1 2">DQ-A4</strain>
    </source>
</reference>
<evidence type="ECO:0000313" key="2">
    <source>
        <dbReference type="Proteomes" id="UP001482513"/>
    </source>
</evidence>
<gene>
    <name evidence="1" type="ORF">NC992_21890</name>
</gene>
<evidence type="ECO:0000313" key="1">
    <source>
        <dbReference type="EMBL" id="MEP0949546.1"/>
    </source>
</evidence>
<dbReference type="RefSeq" id="WP_348251355.1">
    <property type="nucleotide sequence ID" value="NZ_JAMPKX010000012.1"/>
</dbReference>